<dbReference type="eggNOG" id="arCOG00925">
    <property type="taxonomic scope" value="Archaea"/>
</dbReference>
<dbReference type="GO" id="GO:0016887">
    <property type="term" value="F:ATP hydrolysis activity"/>
    <property type="evidence" value="ECO:0007669"/>
    <property type="project" value="InterPro"/>
</dbReference>
<name>A1RRB1_PYRIL</name>
<evidence type="ECO:0000256" key="2">
    <source>
        <dbReference type="ARBA" id="ARBA00022741"/>
    </source>
</evidence>
<dbReference type="AlphaFoldDB" id="A1RRB1"/>
<feature type="domain" description="ABC transporter" evidence="4">
    <location>
        <begin position="7"/>
        <end position="245"/>
    </location>
</feature>
<dbReference type="HOGENOM" id="CLU_000604_1_2_2"/>
<dbReference type="Pfam" id="PF00005">
    <property type="entry name" value="ABC_tran"/>
    <property type="match status" value="1"/>
</dbReference>
<dbReference type="InterPro" id="IPR051120">
    <property type="entry name" value="ABC_AA/LPS_Transport"/>
</dbReference>
<dbReference type="PANTHER" id="PTHR45772">
    <property type="entry name" value="CONSERVED COMPONENT OF ABC TRANSPORTER FOR NATURAL AMINO ACIDS-RELATED"/>
    <property type="match status" value="1"/>
</dbReference>
<protein>
    <submittedName>
        <fullName evidence="5">Amino acid/amide ABC transporter ATP-binding protein 1, HAAT family</fullName>
    </submittedName>
</protein>
<dbReference type="GO" id="GO:0005524">
    <property type="term" value="F:ATP binding"/>
    <property type="evidence" value="ECO:0007669"/>
    <property type="project" value="UniProtKB-KW"/>
</dbReference>
<reference evidence="5" key="1">
    <citation type="submission" date="2006-12" db="EMBL/GenBank/DDBJ databases">
        <title>Complete sequence of Pyrobaculum islandicum DSM 4184.</title>
        <authorList>
            <person name="Copeland A."/>
            <person name="Lucas S."/>
            <person name="Lapidus A."/>
            <person name="Barry K."/>
            <person name="Detter J.C."/>
            <person name="Glavina del Rio T."/>
            <person name="Dalin E."/>
            <person name="Tice H."/>
            <person name="Pitluck S."/>
            <person name="Meincke L."/>
            <person name="Brettin T."/>
            <person name="Bruce D."/>
            <person name="Han C."/>
            <person name="Tapia R."/>
            <person name="Gilna P."/>
            <person name="Schmutz J."/>
            <person name="Larimer F."/>
            <person name="Land M."/>
            <person name="Hauser L."/>
            <person name="Kyrpides N."/>
            <person name="Mikhailova N."/>
            <person name="Cozen A.E."/>
            <person name="Fitz-Gibbon S.T."/>
            <person name="House C.H."/>
            <person name="Saltikov C."/>
            <person name="Lowe T."/>
            <person name="Richardson P."/>
        </authorList>
    </citation>
    <scope>NUCLEOTIDE SEQUENCE [LARGE SCALE GENOMIC DNA]</scope>
    <source>
        <strain evidence="5">DSM 4184</strain>
    </source>
</reference>
<dbReference type="STRING" id="384616.Pisl_0315"/>
<dbReference type="InterPro" id="IPR032823">
    <property type="entry name" value="BCA_ABC_TP_C"/>
</dbReference>
<organism evidence="5 6">
    <name type="scientific">Pyrobaculum islandicum (strain DSM 4184 / JCM 9189 / GEO3)</name>
    <dbReference type="NCBI Taxonomy" id="384616"/>
    <lineage>
        <taxon>Archaea</taxon>
        <taxon>Thermoproteota</taxon>
        <taxon>Thermoprotei</taxon>
        <taxon>Thermoproteales</taxon>
        <taxon>Thermoproteaceae</taxon>
        <taxon>Pyrobaculum</taxon>
    </lineage>
</organism>
<keyword evidence="2" id="KW-0547">Nucleotide-binding</keyword>
<dbReference type="InterPro" id="IPR017871">
    <property type="entry name" value="ABC_transporter-like_CS"/>
</dbReference>
<evidence type="ECO:0000259" key="4">
    <source>
        <dbReference type="PROSITE" id="PS50893"/>
    </source>
</evidence>
<dbReference type="EMBL" id="CP000504">
    <property type="protein sequence ID" value="ABL87493.1"/>
    <property type="molecule type" value="Genomic_DNA"/>
</dbReference>
<dbReference type="InterPro" id="IPR027417">
    <property type="entry name" value="P-loop_NTPase"/>
</dbReference>
<dbReference type="SMART" id="SM00382">
    <property type="entry name" value="AAA"/>
    <property type="match status" value="1"/>
</dbReference>
<evidence type="ECO:0000313" key="5">
    <source>
        <dbReference type="EMBL" id="ABL87493.1"/>
    </source>
</evidence>
<dbReference type="InterPro" id="IPR003593">
    <property type="entry name" value="AAA+_ATPase"/>
</dbReference>
<dbReference type="GO" id="GO:0005886">
    <property type="term" value="C:plasma membrane"/>
    <property type="evidence" value="ECO:0007669"/>
    <property type="project" value="TreeGrafter"/>
</dbReference>
<proteinExistence type="predicted"/>
<dbReference type="PANTHER" id="PTHR45772:SF5">
    <property type="entry name" value="BRANCHED-CHAIN AMINO ACID TRANSPORT ATP-BINDING PROTEIN LIVG-RELATED"/>
    <property type="match status" value="1"/>
</dbReference>
<dbReference type="RefSeq" id="WP_011762070.1">
    <property type="nucleotide sequence ID" value="NC_008701.1"/>
</dbReference>
<evidence type="ECO:0000313" key="6">
    <source>
        <dbReference type="Proteomes" id="UP000002595"/>
    </source>
</evidence>
<dbReference type="KEGG" id="pis:Pisl_0315"/>
<keyword evidence="6" id="KW-1185">Reference proteome</keyword>
<sequence>MHSGHLLVASDIVKKFGGLTALDGATIAVPLNSFVILAGPNGSGKTTLLNVISGIYQPDRGKVIFEGRDITYTKPYIRAQLGIARTFQTPRVAYKMSVLDNVIFGYVSKDAPLDFRWKARERELVKRAFEVLKLVKLDHMWDRPASQLSGGQLKLLEIARALMANSKLILMDEPGAGLNPTLAHELFQFMRDLSRRGFSLLVVEHRLDIAADYGDYMYVLYNGRVLAEGEPAEVLSNPQVIQAFML</sequence>
<dbReference type="SUPFAM" id="SSF52540">
    <property type="entry name" value="P-loop containing nucleoside triphosphate hydrolases"/>
    <property type="match status" value="1"/>
</dbReference>
<dbReference type="OrthoDB" id="24644at2157"/>
<dbReference type="CDD" id="cd03219">
    <property type="entry name" value="ABC_Mj1267_LivG_branched"/>
    <property type="match status" value="1"/>
</dbReference>
<keyword evidence="1" id="KW-0813">Transport</keyword>
<dbReference type="Pfam" id="PF12399">
    <property type="entry name" value="BCA_ABC_TP_C"/>
    <property type="match status" value="1"/>
</dbReference>
<evidence type="ECO:0000256" key="1">
    <source>
        <dbReference type="ARBA" id="ARBA00022448"/>
    </source>
</evidence>
<evidence type="ECO:0000256" key="3">
    <source>
        <dbReference type="ARBA" id="ARBA00022840"/>
    </source>
</evidence>
<dbReference type="PROSITE" id="PS00211">
    <property type="entry name" value="ABC_TRANSPORTER_1"/>
    <property type="match status" value="1"/>
</dbReference>
<keyword evidence="3 5" id="KW-0067">ATP-binding</keyword>
<dbReference type="Gene3D" id="3.40.50.300">
    <property type="entry name" value="P-loop containing nucleotide triphosphate hydrolases"/>
    <property type="match status" value="1"/>
</dbReference>
<dbReference type="InterPro" id="IPR003439">
    <property type="entry name" value="ABC_transporter-like_ATP-bd"/>
</dbReference>
<dbReference type="PROSITE" id="PS50893">
    <property type="entry name" value="ABC_TRANSPORTER_2"/>
    <property type="match status" value="1"/>
</dbReference>
<gene>
    <name evidence="5" type="ordered locus">Pisl_0315</name>
</gene>
<dbReference type="Proteomes" id="UP000002595">
    <property type="component" value="Chromosome"/>
</dbReference>
<accession>A1RRB1</accession>
<dbReference type="GeneID" id="4618320"/>